<proteinExistence type="predicted"/>
<evidence type="ECO:0000313" key="1">
    <source>
        <dbReference type="EMBL" id="MCP3730638.1"/>
    </source>
</evidence>
<dbReference type="Proteomes" id="UP001139451">
    <property type="component" value="Unassembled WGS sequence"/>
</dbReference>
<keyword evidence="2" id="KW-1185">Reference proteome</keyword>
<gene>
    <name evidence="1" type="ORF">M9978_09380</name>
</gene>
<dbReference type="EMBL" id="JAMLDX010000006">
    <property type="protein sequence ID" value="MCP3730638.1"/>
    <property type="molecule type" value="Genomic_DNA"/>
</dbReference>
<comment type="caution">
    <text evidence="1">The sequence shown here is derived from an EMBL/GenBank/DDBJ whole genome shotgun (WGS) entry which is preliminary data.</text>
</comment>
<dbReference type="AlphaFoldDB" id="A0A9X2HNK6"/>
<protein>
    <submittedName>
        <fullName evidence="1">Uncharacterized protein</fullName>
    </submittedName>
</protein>
<organism evidence="1 2">
    <name type="scientific">Sphingomonas tagetis</name>
    <dbReference type="NCBI Taxonomy" id="2949092"/>
    <lineage>
        <taxon>Bacteria</taxon>
        <taxon>Pseudomonadati</taxon>
        <taxon>Pseudomonadota</taxon>
        <taxon>Alphaproteobacteria</taxon>
        <taxon>Sphingomonadales</taxon>
        <taxon>Sphingomonadaceae</taxon>
        <taxon>Sphingomonas</taxon>
    </lineage>
</organism>
<accession>A0A9X2HNK6</accession>
<reference evidence="1" key="1">
    <citation type="submission" date="2022-05" db="EMBL/GenBank/DDBJ databases">
        <title>Sphingomonas sp. strain MG17 Genome sequencing and assembly.</title>
        <authorList>
            <person name="Kim I."/>
        </authorList>
    </citation>
    <scope>NUCLEOTIDE SEQUENCE</scope>
    <source>
        <strain evidence="1">MG17</strain>
    </source>
</reference>
<sequence length="132" mass="15025">MSGIATEIARIAGDPEGAFLYVEITQGWVESSVFRRDGKVVRYFDWEEGETDLPDLLFDAWYLESAKKNMRWSVLECVIKGGKFEVKMRYPDEVDVAVEDPERRRAALRAQSGKRRVVYPPAQTPRLSGPVA</sequence>
<evidence type="ECO:0000313" key="2">
    <source>
        <dbReference type="Proteomes" id="UP001139451"/>
    </source>
</evidence>
<name>A0A9X2HNK6_9SPHN</name>